<name>A0A1B9F7J4_9BACT</name>
<keyword evidence="3" id="KW-1185">Reference proteome</keyword>
<comment type="caution">
    <text evidence="2">The sequence shown here is derived from an EMBL/GenBank/DDBJ whole genome shotgun (WGS) entry which is preliminary data.</text>
</comment>
<dbReference type="OrthoDB" id="7065883at2"/>
<dbReference type="InterPro" id="IPR027417">
    <property type="entry name" value="P-loop_NTPase"/>
</dbReference>
<dbReference type="STRING" id="1156395.DBT_0807"/>
<evidence type="ECO:0000259" key="1">
    <source>
        <dbReference type="Pfam" id="PF00685"/>
    </source>
</evidence>
<dbReference type="RefSeq" id="WP_067616603.1">
    <property type="nucleotide sequence ID" value="NZ_MAGO01000003.1"/>
</dbReference>
<dbReference type="Proteomes" id="UP000093080">
    <property type="component" value="Unassembled WGS sequence"/>
</dbReference>
<dbReference type="SUPFAM" id="SSF52540">
    <property type="entry name" value="P-loop containing nucleoside triphosphate hydrolases"/>
    <property type="match status" value="1"/>
</dbReference>
<dbReference type="InterPro" id="IPR000863">
    <property type="entry name" value="Sulfotransferase_dom"/>
</dbReference>
<organism evidence="2 3">
    <name type="scientific">Dissulfuribacter thermophilus</name>
    <dbReference type="NCBI Taxonomy" id="1156395"/>
    <lineage>
        <taxon>Bacteria</taxon>
        <taxon>Pseudomonadati</taxon>
        <taxon>Thermodesulfobacteriota</taxon>
        <taxon>Dissulfuribacteria</taxon>
        <taxon>Dissulfuribacterales</taxon>
        <taxon>Dissulfuribacteraceae</taxon>
        <taxon>Dissulfuribacter</taxon>
    </lineage>
</organism>
<gene>
    <name evidence="2" type="ORF">DBT_0807</name>
</gene>
<feature type="domain" description="Sulfotransferase" evidence="1">
    <location>
        <begin position="105"/>
        <end position="204"/>
    </location>
</feature>
<reference evidence="2 3" key="1">
    <citation type="submission" date="2016-06" db="EMBL/GenBank/DDBJ databases">
        <title>Respiratory ammonification of nitrate coupled to the oxidation of elemental sulfur in deep-sea autotrophic thermophilic bacteria.</title>
        <authorList>
            <person name="Slobodkina G.B."/>
            <person name="Mardanov A.V."/>
            <person name="Ravin N.V."/>
            <person name="Frolova A.A."/>
            <person name="Viryasiv M.B."/>
            <person name="Chernyh N.A."/>
            <person name="Bonch-Osmolovskaya E.A."/>
            <person name="Slobodkin A.I."/>
        </authorList>
    </citation>
    <scope>NUCLEOTIDE SEQUENCE [LARGE SCALE GENOMIC DNA]</scope>
    <source>
        <strain evidence="2 3">S69</strain>
    </source>
</reference>
<evidence type="ECO:0000313" key="2">
    <source>
        <dbReference type="EMBL" id="OCC15882.1"/>
    </source>
</evidence>
<dbReference type="EMBL" id="MAGO01000003">
    <property type="protein sequence ID" value="OCC15882.1"/>
    <property type="molecule type" value="Genomic_DNA"/>
</dbReference>
<sequence>MVDLIHIGDYKTGTSWWQTKILPIHQEIYYLDDPSKHPDVVHLMHLLIDSRDLDFDEVYLREKFSQILSKINLTNQKVVICREALSGSFPTGDNAARIAYRLKAVFGSTKILIVIREQFSMLKSIYSQYIKMGGTLSFNDFVYDPIVSPGLIERLKYHKIIQKYIELFDNHNVMIGLFEDFRLDNIGFANKVFDFIGCNKINQECAELVKVNRSLTKIGLEIQRIINHFLRNHYNPRKSFFPLSKIITYLLPSKLKQRILKSVQNRLIYSKEVSNQILLQYAIDFAITVYISKLCEYFQFGPKLTVPTDIKRRLSDEFAGSNRILLTKYGLPVDKFGWVL</sequence>
<proteinExistence type="predicted"/>
<dbReference type="AlphaFoldDB" id="A0A1B9F7J4"/>
<dbReference type="Pfam" id="PF00685">
    <property type="entry name" value="Sulfotransfer_1"/>
    <property type="match status" value="1"/>
</dbReference>
<evidence type="ECO:0000313" key="3">
    <source>
        <dbReference type="Proteomes" id="UP000093080"/>
    </source>
</evidence>
<protein>
    <recommendedName>
        <fullName evidence="1">Sulfotransferase domain-containing protein</fullName>
    </recommendedName>
</protein>
<dbReference type="Gene3D" id="3.40.50.300">
    <property type="entry name" value="P-loop containing nucleotide triphosphate hydrolases"/>
    <property type="match status" value="1"/>
</dbReference>
<accession>A0A1B9F7J4</accession>